<comment type="catalytic activity">
    <reaction evidence="1">
        <text>Hydrolysis of terminal non-reducing alpha-L-rhamnose residues in alpha-L-rhamnosides.</text>
        <dbReference type="EC" id="3.2.1.40"/>
    </reaction>
</comment>
<dbReference type="InterPro" id="IPR013737">
    <property type="entry name" value="Bac_rhamnosid_N"/>
</dbReference>
<evidence type="ECO:0000256" key="1">
    <source>
        <dbReference type="ARBA" id="ARBA00001445"/>
    </source>
</evidence>
<dbReference type="InterPro" id="IPR012341">
    <property type="entry name" value="6hp_glycosidase-like_sf"/>
</dbReference>
<feature type="domain" description="Alpha-L-rhamnosidase C-terminal" evidence="7">
    <location>
        <begin position="844"/>
        <end position="910"/>
    </location>
</feature>
<evidence type="ECO:0000256" key="2">
    <source>
        <dbReference type="ARBA" id="ARBA00012652"/>
    </source>
</evidence>
<gene>
    <name evidence="8" type="ORF">GNQ08_12810</name>
</gene>
<dbReference type="Pfam" id="PF08531">
    <property type="entry name" value="Bac_rhamnosid_N"/>
    <property type="match status" value="1"/>
</dbReference>
<dbReference type="SUPFAM" id="SSF48208">
    <property type="entry name" value="Six-hairpin glycosidases"/>
    <property type="match status" value="1"/>
</dbReference>
<name>A0A6N8EWT8_PAEMA</name>
<protein>
    <recommendedName>
        <fullName evidence="2">alpha-L-rhamnosidase</fullName>
        <ecNumber evidence="2">3.2.1.40</ecNumber>
    </recommendedName>
</protein>
<dbReference type="Pfam" id="PF17390">
    <property type="entry name" value="Bac_rhamnosid_C"/>
    <property type="match status" value="1"/>
</dbReference>
<dbReference type="Proteomes" id="UP000442469">
    <property type="component" value="Unassembled WGS sequence"/>
</dbReference>
<evidence type="ECO:0000313" key="9">
    <source>
        <dbReference type="Proteomes" id="UP000442469"/>
    </source>
</evidence>
<dbReference type="PANTHER" id="PTHR33307">
    <property type="entry name" value="ALPHA-RHAMNOSIDASE (EUROFUNG)"/>
    <property type="match status" value="1"/>
</dbReference>
<accession>A0A6N8EWT8</accession>
<dbReference type="GO" id="GO:0005975">
    <property type="term" value="P:carbohydrate metabolic process"/>
    <property type="evidence" value="ECO:0007669"/>
    <property type="project" value="InterPro"/>
</dbReference>
<dbReference type="InterPro" id="IPR016007">
    <property type="entry name" value="Alpha_rhamnosid"/>
</dbReference>
<evidence type="ECO:0000259" key="6">
    <source>
        <dbReference type="Pfam" id="PF17389"/>
    </source>
</evidence>
<sequence length="930" mass="107068">MLSTLPNGMEDLYMFFITRVQCNYLTNPLGIDSKVPVFGWRVSSDRRNTFQKAYQIIVSQDEHVVWDSGRVESRRTYAIPYEGIPLVSRTEYRYQIWVWDNDENHAESEENTFETAFFNEDDWMASFVEPEPLAVLEQNPYTTAEQIWNEFVRKMMKGEQTEYVDMDALMANLPLQPYHPAVMMRKEFTIFKNIKKARIYMTAHGVYDIQVNGREITDALLCPEFTSYDKLLKYQICDVTNHLFIGRNALGVTIADGWYKSKLAIGRGNDYGDAPGLLLQLEISYEDNTCETIRSDETFRYSHDGPYRFADLFTGVKYDARLEMNDYSVAGFDDSAWATVRVREDDKHRLFAQTNPPIRAVEVLNAQSILTTPNGDTVVDFGQNIAGTIRAQITGYEGMEIVFEHSETLDEYGNFFYPFLGDHRKQTDIYICHGKGEENFTPKFTYHGFRYVRVKGYSGELKTDHFQAVAISSDNEIVGDFRCSDERLNRLQSNILWSQRSNMIGIPTDCPTREKAGWTGDVLIYAKTALFNQNLIGFFEPWIRNLKADQLQDGQILNIAPKLRSYIHMHLSSSIGWGDVILTLPWELYQTYGNIRVLSEHFDAMEKWIRHLEKVAAELPPEAADMKARQLENQRYIINTGFHLGDWLVPSILNESGFADGPMSSYLTKDFICTKLYANTVDIFSRICRELGYMDKAEAYTRLNERIRQAYEEEFVAEDGSLNNNLQGNYVLALHMNMVSDEKRPLLVKKLVELIRLNGTRLDTGFMSVPHILEVLYENGHRNLAYELLYQNQYPSWLYEIENGATTMWESWDAIRHDGKVAGCSFNHYAFGCVGDFIYRRVLGIQQKGIAYENVVINPDFSCRLTFASGFYESVHGLIGVEWKQDDETLELKLQIPPNISATLLLNDNEPIYLGNGLHVIKKAKIDLGT</sequence>
<dbReference type="Pfam" id="PF17389">
    <property type="entry name" value="Bac_rhamnosid6H"/>
    <property type="match status" value="1"/>
</dbReference>
<feature type="domain" description="Alpha-L-rhamnosidase concanavalin-like" evidence="4">
    <location>
        <begin position="371"/>
        <end position="471"/>
    </location>
</feature>
<dbReference type="Gene3D" id="1.50.10.10">
    <property type="match status" value="1"/>
</dbReference>
<dbReference type="AlphaFoldDB" id="A0A6N8EWT8"/>
<keyword evidence="3" id="KW-0378">Hydrolase</keyword>
<evidence type="ECO:0000259" key="7">
    <source>
        <dbReference type="Pfam" id="PF17390"/>
    </source>
</evidence>
<dbReference type="Gene3D" id="2.60.40.10">
    <property type="entry name" value="Immunoglobulins"/>
    <property type="match status" value="1"/>
</dbReference>
<dbReference type="PANTHER" id="PTHR33307:SF6">
    <property type="entry name" value="ALPHA-RHAMNOSIDASE (EUROFUNG)-RELATED"/>
    <property type="match status" value="1"/>
</dbReference>
<evidence type="ECO:0000313" key="8">
    <source>
        <dbReference type="EMBL" id="MUG23283.1"/>
    </source>
</evidence>
<evidence type="ECO:0000259" key="5">
    <source>
        <dbReference type="Pfam" id="PF08531"/>
    </source>
</evidence>
<dbReference type="PIRSF" id="PIRSF010631">
    <property type="entry name" value="A-rhamnsds"/>
    <property type="match status" value="1"/>
</dbReference>
<dbReference type="GO" id="GO:0030596">
    <property type="term" value="F:alpha-L-rhamnosidase activity"/>
    <property type="evidence" value="ECO:0007669"/>
    <property type="project" value="UniProtKB-EC"/>
</dbReference>
<dbReference type="Gene3D" id="2.60.420.10">
    <property type="entry name" value="Maltose phosphorylase, domain 3"/>
    <property type="match status" value="1"/>
</dbReference>
<dbReference type="EC" id="3.2.1.40" evidence="2"/>
<dbReference type="Pfam" id="PF25788">
    <property type="entry name" value="Ig_Rha78A_N"/>
    <property type="match status" value="1"/>
</dbReference>
<proteinExistence type="predicted"/>
<dbReference type="InterPro" id="IPR035396">
    <property type="entry name" value="Bac_rhamnosid6H"/>
</dbReference>
<organism evidence="8 9">
    <name type="scientific">Paenibacillus macerans</name>
    <name type="common">Bacillus macerans</name>
    <dbReference type="NCBI Taxonomy" id="44252"/>
    <lineage>
        <taxon>Bacteria</taxon>
        <taxon>Bacillati</taxon>
        <taxon>Bacillota</taxon>
        <taxon>Bacilli</taxon>
        <taxon>Bacillales</taxon>
        <taxon>Paenibacillaceae</taxon>
        <taxon>Paenibacillus</taxon>
    </lineage>
</organism>
<dbReference type="InterPro" id="IPR008928">
    <property type="entry name" value="6-hairpin_glycosidase_sf"/>
</dbReference>
<dbReference type="InterPro" id="IPR013783">
    <property type="entry name" value="Ig-like_fold"/>
</dbReference>
<dbReference type="EMBL" id="WNZZ01000008">
    <property type="protein sequence ID" value="MUG23283.1"/>
    <property type="molecule type" value="Genomic_DNA"/>
</dbReference>
<dbReference type="InterPro" id="IPR008902">
    <property type="entry name" value="Rhamnosid_concanavalin"/>
</dbReference>
<evidence type="ECO:0000259" key="4">
    <source>
        <dbReference type="Pfam" id="PF05592"/>
    </source>
</evidence>
<dbReference type="InterPro" id="IPR035398">
    <property type="entry name" value="Bac_rhamnosid_C"/>
</dbReference>
<feature type="domain" description="Bacterial alpha-L-rhamnosidase N-terminal" evidence="5">
    <location>
        <begin position="192"/>
        <end position="362"/>
    </location>
</feature>
<dbReference type="Pfam" id="PF05592">
    <property type="entry name" value="Bac_rhamnosid"/>
    <property type="match status" value="1"/>
</dbReference>
<feature type="domain" description="Alpha-L-rhamnosidase six-hairpin glycosidase" evidence="6">
    <location>
        <begin position="478"/>
        <end position="842"/>
    </location>
</feature>
<reference evidence="8 9" key="1">
    <citation type="submission" date="2019-11" db="EMBL/GenBank/DDBJ databases">
        <title>Draft genome sequences of five Paenibacillus species of dairy origin.</title>
        <authorList>
            <person name="Olajide A.M."/>
            <person name="Chen S."/>
            <person name="Lapointe G."/>
        </authorList>
    </citation>
    <scope>NUCLEOTIDE SEQUENCE [LARGE SCALE GENOMIC DNA]</scope>
    <source>
        <strain evidence="8 9">3CT49</strain>
    </source>
</reference>
<dbReference type="Gene3D" id="2.60.120.260">
    <property type="entry name" value="Galactose-binding domain-like"/>
    <property type="match status" value="2"/>
</dbReference>
<comment type="caution">
    <text evidence="8">The sequence shown here is derived from an EMBL/GenBank/DDBJ whole genome shotgun (WGS) entry which is preliminary data.</text>
</comment>
<evidence type="ECO:0000256" key="3">
    <source>
        <dbReference type="ARBA" id="ARBA00022801"/>
    </source>
</evidence>